<keyword evidence="8" id="KW-0472">Membrane</keyword>
<keyword evidence="7" id="KW-0496">Mitochondrion</keyword>
<keyword evidence="6" id="KW-0406">Ion transport</keyword>
<dbReference type="InParanoid" id="A0A1W0VYC1"/>
<accession>A0A1W0VYC1</accession>
<evidence type="ECO:0000256" key="6">
    <source>
        <dbReference type="ARBA" id="ARBA00023065"/>
    </source>
</evidence>
<evidence type="ECO:0000256" key="2">
    <source>
        <dbReference type="ARBA" id="ARBA00005699"/>
    </source>
</evidence>
<dbReference type="PANTHER" id="PTHR12386">
    <property type="entry name" value="ATP SYNTHASE SUBUNIT"/>
    <property type="match status" value="1"/>
</dbReference>
<keyword evidence="4" id="KW-0138">CF(0)</keyword>
<dbReference type="OMA" id="YAWYCVG"/>
<feature type="non-terminal residue" evidence="10">
    <location>
        <position position="171"/>
    </location>
</feature>
<evidence type="ECO:0000256" key="7">
    <source>
        <dbReference type="ARBA" id="ARBA00023128"/>
    </source>
</evidence>
<keyword evidence="3" id="KW-0813">Transport</keyword>
<dbReference type="Pfam" id="PF04718">
    <property type="entry name" value="ATP-synt_G"/>
    <property type="match status" value="1"/>
</dbReference>
<keyword evidence="5" id="KW-0375">Hydrogen ion transport</keyword>
<protein>
    <submittedName>
        <fullName evidence="10">Uncharacterized protein</fullName>
    </submittedName>
</protein>
<evidence type="ECO:0000313" key="10">
    <source>
        <dbReference type="EMBL" id="OQU87121.1"/>
    </source>
</evidence>
<evidence type="ECO:0000256" key="8">
    <source>
        <dbReference type="ARBA" id="ARBA00023136"/>
    </source>
</evidence>
<dbReference type="GO" id="GO:0045259">
    <property type="term" value="C:proton-transporting ATP synthase complex"/>
    <property type="evidence" value="ECO:0007669"/>
    <property type="project" value="UniProtKB-KW"/>
</dbReference>
<evidence type="ECO:0000256" key="3">
    <source>
        <dbReference type="ARBA" id="ARBA00022448"/>
    </source>
</evidence>
<sequence>VSTNPDAPTLPHRFPLPISPAVLALLDLTSRPAARTSPLRFTKGLGPAAMAAKLAQLRAQAARAAEFASKHGGAYYKEVMEKNKQYVVQPPTVEKCQELSKQLFYTRLASLPGRYEAFWKELDSVKQVWKNRKDLKVEDLGIATLFGVELYAWFCVGEIVGRGFTLTGYKV</sequence>
<dbReference type="STRING" id="4558.A0A1W0VYC1"/>
<dbReference type="GO" id="GO:0015986">
    <property type="term" value="P:proton motive force-driven ATP synthesis"/>
    <property type="evidence" value="ECO:0000318"/>
    <property type="project" value="GO_Central"/>
</dbReference>
<comment type="similarity">
    <text evidence="2">Belongs to the ATPase g subunit family.</text>
</comment>
<evidence type="ECO:0000256" key="4">
    <source>
        <dbReference type="ARBA" id="ARBA00022547"/>
    </source>
</evidence>
<evidence type="ECO:0000256" key="1">
    <source>
        <dbReference type="ARBA" id="ARBA00004325"/>
    </source>
</evidence>
<dbReference type="FunCoup" id="A0A1W0VYC1">
    <property type="interactions" value="1278"/>
</dbReference>
<dbReference type="Gramene" id="OQU87121">
    <property type="protein sequence ID" value="OQU87121"/>
    <property type="gene ID" value="SORBI_3003G209000"/>
</dbReference>
<keyword evidence="9" id="KW-0066">ATP synthesis</keyword>
<dbReference type="Proteomes" id="UP000000768">
    <property type="component" value="Chromosome 3"/>
</dbReference>
<dbReference type="InterPro" id="IPR006808">
    <property type="entry name" value="ATP_synth_F0_gsu_mt"/>
</dbReference>
<dbReference type="EMBL" id="CM000762">
    <property type="protein sequence ID" value="OQU87121.1"/>
    <property type="molecule type" value="Genomic_DNA"/>
</dbReference>
<organism evidence="10 11">
    <name type="scientific">Sorghum bicolor</name>
    <name type="common">Sorghum</name>
    <name type="synonym">Sorghum vulgare</name>
    <dbReference type="NCBI Taxonomy" id="4558"/>
    <lineage>
        <taxon>Eukaryota</taxon>
        <taxon>Viridiplantae</taxon>
        <taxon>Streptophyta</taxon>
        <taxon>Embryophyta</taxon>
        <taxon>Tracheophyta</taxon>
        <taxon>Spermatophyta</taxon>
        <taxon>Magnoliopsida</taxon>
        <taxon>Liliopsida</taxon>
        <taxon>Poales</taxon>
        <taxon>Poaceae</taxon>
        <taxon>PACMAD clade</taxon>
        <taxon>Panicoideae</taxon>
        <taxon>Andropogonodae</taxon>
        <taxon>Andropogoneae</taxon>
        <taxon>Sorghinae</taxon>
        <taxon>Sorghum</taxon>
    </lineage>
</organism>
<name>A0A1W0VYC1_SORBI</name>
<proteinExistence type="inferred from homology"/>
<evidence type="ECO:0000256" key="9">
    <source>
        <dbReference type="ARBA" id="ARBA00023310"/>
    </source>
</evidence>
<dbReference type="GO" id="GO:0015078">
    <property type="term" value="F:proton transmembrane transporter activity"/>
    <property type="evidence" value="ECO:0007669"/>
    <property type="project" value="InterPro"/>
</dbReference>
<reference evidence="10 11" key="1">
    <citation type="journal article" date="2009" name="Nature">
        <title>The Sorghum bicolor genome and the diversification of grasses.</title>
        <authorList>
            <person name="Paterson A.H."/>
            <person name="Bowers J.E."/>
            <person name="Bruggmann R."/>
            <person name="Dubchak I."/>
            <person name="Grimwood J."/>
            <person name="Gundlach H."/>
            <person name="Haberer G."/>
            <person name="Hellsten U."/>
            <person name="Mitros T."/>
            <person name="Poliakov A."/>
            <person name="Schmutz J."/>
            <person name="Spannagl M."/>
            <person name="Tang H."/>
            <person name="Wang X."/>
            <person name="Wicker T."/>
            <person name="Bharti A.K."/>
            <person name="Chapman J."/>
            <person name="Feltus F.A."/>
            <person name="Gowik U."/>
            <person name="Grigoriev I.V."/>
            <person name="Lyons E."/>
            <person name="Maher C.A."/>
            <person name="Martis M."/>
            <person name="Narechania A."/>
            <person name="Otillar R.P."/>
            <person name="Penning B.W."/>
            <person name="Salamov A.A."/>
            <person name="Wang Y."/>
            <person name="Zhang L."/>
            <person name="Carpita N.C."/>
            <person name="Freeling M."/>
            <person name="Gingle A.R."/>
            <person name="Hash C.T."/>
            <person name="Keller B."/>
            <person name="Klein P."/>
            <person name="Kresovich S."/>
            <person name="McCann M.C."/>
            <person name="Ming R."/>
            <person name="Peterson D.G."/>
            <person name="Mehboob-ur-Rahman"/>
            <person name="Ware D."/>
            <person name="Westhoff P."/>
            <person name="Mayer K.F."/>
            <person name="Messing J."/>
            <person name="Rokhsar D.S."/>
        </authorList>
    </citation>
    <scope>NUCLEOTIDE SEQUENCE [LARGE SCALE GENOMIC DNA]</scope>
    <source>
        <strain evidence="11">cv. BTx623</strain>
    </source>
</reference>
<comment type="subcellular location">
    <subcellularLocation>
        <location evidence="1">Mitochondrion membrane</location>
    </subcellularLocation>
</comment>
<evidence type="ECO:0000313" key="11">
    <source>
        <dbReference type="Proteomes" id="UP000000768"/>
    </source>
</evidence>
<gene>
    <name evidence="10" type="ORF">SORBI_3003G209000</name>
</gene>
<reference evidence="11" key="2">
    <citation type="journal article" date="2018" name="Plant J.">
        <title>The Sorghum bicolor reference genome: improved assembly, gene annotations, a transcriptome atlas, and signatures of genome organization.</title>
        <authorList>
            <person name="McCormick R.F."/>
            <person name="Truong S.K."/>
            <person name="Sreedasyam A."/>
            <person name="Jenkins J."/>
            <person name="Shu S."/>
            <person name="Sims D."/>
            <person name="Kennedy M."/>
            <person name="Amirebrahimi M."/>
            <person name="Weers B.D."/>
            <person name="McKinley B."/>
            <person name="Mattison A."/>
            <person name="Morishige D.T."/>
            <person name="Grimwood J."/>
            <person name="Schmutz J."/>
            <person name="Mullet J.E."/>
        </authorList>
    </citation>
    <scope>NUCLEOTIDE SEQUENCE [LARGE SCALE GENOMIC DNA]</scope>
    <source>
        <strain evidence="11">cv. BTx623</strain>
    </source>
</reference>
<dbReference type="eggNOG" id="ENOG502RZ4A">
    <property type="taxonomic scope" value="Eukaryota"/>
</dbReference>
<dbReference type="GO" id="GO:0031966">
    <property type="term" value="C:mitochondrial membrane"/>
    <property type="evidence" value="ECO:0007669"/>
    <property type="project" value="UniProtKB-SubCell"/>
</dbReference>
<dbReference type="AlphaFoldDB" id="A0A1W0VYC1"/>
<keyword evidence="11" id="KW-1185">Reference proteome</keyword>
<evidence type="ECO:0000256" key="5">
    <source>
        <dbReference type="ARBA" id="ARBA00022781"/>
    </source>
</evidence>